<dbReference type="RefSeq" id="WP_264850471.1">
    <property type="nucleotide sequence ID" value="NZ_BRXR01000001.1"/>
</dbReference>
<keyword evidence="3" id="KW-1185">Reference proteome</keyword>
<dbReference type="EMBL" id="BRXR01000001">
    <property type="protein sequence ID" value="GLC31193.1"/>
    <property type="molecule type" value="Genomic_DNA"/>
</dbReference>
<dbReference type="Pfam" id="PF13302">
    <property type="entry name" value="Acetyltransf_3"/>
    <property type="match status" value="1"/>
</dbReference>
<evidence type="ECO:0000313" key="2">
    <source>
        <dbReference type="EMBL" id="GLC31193.1"/>
    </source>
</evidence>
<reference evidence="2 3" key="1">
    <citation type="journal article" date="2024" name="Int. J. Syst. Evol. Microbiol.">
        <title>Clostridium omnivorum sp. nov., isolated from anoxic soil under the treatment of reductive soil disinfestation.</title>
        <authorList>
            <person name="Ueki A."/>
            <person name="Tonouchi A."/>
            <person name="Kaku N."/>
            <person name="Honma S."/>
            <person name="Ueki K."/>
        </authorList>
    </citation>
    <scope>NUCLEOTIDE SEQUENCE [LARGE SCALE GENOMIC DNA]</scope>
    <source>
        <strain evidence="2 3">E14</strain>
    </source>
</reference>
<dbReference type="Proteomes" id="UP001208567">
    <property type="component" value="Unassembled WGS sequence"/>
</dbReference>
<feature type="domain" description="N-acetyltransferase" evidence="1">
    <location>
        <begin position="27"/>
        <end position="182"/>
    </location>
</feature>
<dbReference type="InterPro" id="IPR000182">
    <property type="entry name" value="GNAT_dom"/>
</dbReference>
<dbReference type="PANTHER" id="PTHR43792">
    <property type="entry name" value="GNAT FAMILY, PUTATIVE (AFU_ORTHOLOGUE AFUA_3G00765)-RELATED-RELATED"/>
    <property type="match status" value="1"/>
</dbReference>
<evidence type="ECO:0000313" key="3">
    <source>
        <dbReference type="Proteomes" id="UP001208567"/>
    </source>
</evidence>
<dbReference type="InterPro" id="IPR051531">
    <property type="entry name" value="N-acetyltransferase"/>
</dbReference>
<evidence type="ECO:0000259" key="1">
    <source>
        <dbReference type="PROSITE" id="PS51186"/>
    </source>
</evidence>
<sequence>MKPINYINIIKETKRLIVRPTREDDFITIRDGLKAQGEQKSKYDDEEIELLEQYTETFCKNNVNSLIQYAKDDKAYMFRVFKNTEGTYIGGVIIKTIQRKNFQWAEIGYWLLNQHWGNGYGSEMVKAAIDVAFNELHFHRVEAHINLDNIASQRTAERSGMKLECIRKDFIYEEDSWTDNMVYVINNTKS</sequence>
<dbReference type="InterPro" id="IPR016181">
    <property type="entry name" value="Acyl_CoA_acyltransferase"/>
</dbReference>
<comment type="caution">
    <text evidence="2">The sequence shown here is derived from an EMBL/GenBank/DDBJ whole genome shotgun (WGS) entry which is preliminary data.</text>
</comment>
<dbReference type="PROSITE" id="PS51186">
    <property type="entry name" value="GNAT"/>
    <property type="match status" value="1"/>
</dbReference>
<protein>
    <submittedName>
        <fullName evidence="2">N-acetyltransferase</fullName>
    </submittedName>
</protein>
<proteinExistence type="predicted"/>
<accession>A0ABQ5N7I3</accession>
<name>A0ABQ5N7I3_9CLOT</name>
<dbReference type="Gene3D" id="3.40.630.30">
    <property type="match status" value="1"/>
</dbReference>
<organism evidence="2 3">
    <name type="scientific">Clostridium omnivorum</name>
    <dbReference type="NCBI Taxonomy" id="1604902"/>
    <lineage>
        <taxon>Bacteria</taxon>
        <taxon>Bacillati</taxon>
        <taxon>Bacillota</taxon>
        <taxon>Clostridia</taxon>
        <taxon>Eubacteriales</taxon>
        <taxon>Clostridiaceae</taxon>
        <taxon>Clostridium</taxon>
    </lineage>
</organism>
<dbReference type="SUPFAM" id="SSF55729">
    <property type="entry name" value="Acyl-CoA N-acyltransferases (Nat)"/>
    <property type="match status" value="1"/>
</dbReference>
<dbReference type="CDD" id="cd04301">
    <property type="entry name" value="NAT_SF"/>
    <property type="match status" value="1"/>
</dbReference>
<gene>
    <name evidence="2" type="ORF">bsdE14_26030</name>
</gene>